<dbReference type="SUPFAM" id="SSF158235">
    <property type="entry name" value="SOCS box-like"/>
    <property type="match status" value="1"/>
</dbReference>
<evidence type="ECO:0000313" key="9">
    <source>
        <dbReference type="EMBL" id="AFO97378.1"/>
    </source>
</evidence>
<reference evidence="9" key="1">
    <citation type="journal article" date="2014" name="Nature">
        <title>Elephant shark genome provides unique insights into gnathostome evolution.</title>
        <authorList>
            <consortium name="International Elephant Shark Genome Sequencing Consortium"/>
            <person name="Venkatesh B."/>
            <person name="Lee A.P."/>
            <person name="Ravi V."/>
            <person name="Maurya A.K."/>
            <person name="Lian M.M."/>
            <person name="Swann J.B."/>
            <person name="Ohta Y."/>
            <person name="Flajnik M.F."/>
            <person name="Sutoh Y."/>
            <person name="Kasahara M."/>
            <person name="Hoon S."/>
            <person name="Gangu V."/>
            <person name="Roy S.W."/>
            <person name="Irimia M."/>
            <person name="Korzh V."/>
            <person name="Kondrychyn I."/>
            <person name="Lim Z.W."/>
            <person name="Tay B.H."/>
            <person name="Tohari S."/>
            <person name="Kong K.W."/>
            <person name="Ho S."/>
            <person name="Lorente-Galdos B."/>
            <person name="Quilez J."/>
            <person name="Marques-Bonet T."/>
            <person name="Raney B.J."/>
            <person name="Ingham P.W."/>
            <person name="Tay A."/>
            <person name="Hillier L.W."/>
            <person name="Minx P."/>
            <person name="Boehm T."/>
            <person name="Wilson R.K."/>
            <person name="Brenner S."/>
            <person name="Warren W.C."/>
        </authorList>
    </citation>
    <scope>NUCLEOTIDE SEQUENCE</scope>
    <source>
        <tissue evidence="9">Heart</tissue>
    </source>
</reference>
<dbReference type="GO" id="GO:0035556">
    <property type="term" value="P:intracellular signal transduction"/>
    <property type="evidence" value="ECO:0007669"/>
    <property type="project" value="InterPro"/>
</dbReference>
<evidence type="ECO:0000256" key="1">
    <source>
        <dbReference type="ARBA" id="ARBA00004906"/>
    </source>
</evidence>
<dbReference type="Gene3D" id="3.30.505.10">
    <property type="entry name" value="SH2 domain"/>
    <property type="match status" value="1"/>
</dbReference>
<dbReference type="FunFam" id="1.10.750.20:FF:000002">
    <property type="entry name" value="Suppressor of cytokine signaling 2"/>
    <property type="match status" value="1"/>
</dbReference>
<dbReference type="InterPro" id="IPR001496">
    <property type="entry name" value="SOCS_box"/>
</dbReference>
<dbReference type="PROSITE" id="PS50225">
    <property type="entry name" value="SOCS"/>
    <property type="match status" value="1"/>
</dbReference>
<keyword evidence="4" id="KW-0833">Ubl conjugation pathway</keyword>
<feature type="domain" description="SH2" evidence="7">
    <location>
        <begin position="42"/>
        <end position="155"/>
    </location>
</feature>
<dbReference type="OrthoDB" id="10063348at2759"/>
<dbReference type="PANTHER" id="PTHR10155:SF7">
    <property type="entry name" value="SUPPRESSOR OF CYTOKINE SIGNALING 2"/>
    <property type="match status" value="1"/>
</dbReference>
<dbReference type="GeneID" id="103179170"/>
<organism evidence="9">
    <name type="scientific">Callorhinchus milii</name>
    <name type="common">Ghost shark</name>
    <dbReference type="NCBI Taxonomy" id="7868"/>
    <lineage>
        <taxon>Eukaryota</taxon>
        <taxon>Metazoa</taxon>
        <taxon>Chordata</taxon>
        <taxon>Craniata</taxon>
        <taxon>Vertebrata</taxon>
        <taxon>Chondrichthyes</taxon>
        <taxon>Holocephali</taxon>
        <taxon>Chimaeriformes</taxon>
        <taxon>Callorhinchidae</taxon>
        <taxon>Callorhinchus</taxon>
    </lineage>
</organism>
<evidence type="ECO:0000256" key="4">
    <source>
        <dbReference type="ARBA" id="ARBA00022786"/>
    </source>
</evidence>
<dbReference type="GO" id="GO:0005942">
    <property type="term" value="C:phosphatidylinositol 3-kinase complex"/>
    <property type="evidence" value="ECO:0007669"/>
    <property type="project" value="TreeGrafter"/>
</dbReference>
<dbReference type="SMART" id="SM00252">
    <property type="entry name" value="SH2"/>
    <property type="match status" value="1"/>
</dbReference>
<protein>
    <submittedName>
        <fullName evidence="9">Suppressor of cytokine signaling 2-like protein</fullName>
    </submittedName>
</protein>
<dbReference type="GO" id="GO:0016567">
    <property type="term" value="P:protein ubiquitination"/>
    <property type="evidence" value="ECO:0007669"/>
    <property type="project" value="UniProtKB-UniPathway"/>
</dbReference>
<dbReference type="SMART" id="SM00969">
    <property type="entry name" value="SOCS_box"/>
    <property type="match status" value="1"/>
</dbReference>
<proteinExistence type="evidence at transcript level"/>
<comment type="pathway">
    <text evidence="1">Protein modification; protein ubiquitination.</text>
</comment>
<dbReference type="UniPathway" id="UPA00143"/>
<evidence type="ECO:0000259" key="7">
    <source>
        <dbReference type="PROSITE" id="PS50001"/>
    </source>
</evidence>
<dbReference type="GO" id="GO:0009968">
    <property type="term" value="P:negative regulation of signal transduction"/>
    <property type="evidence" value="ECO:0007669"/>
    <property type="project" value="UniProtKB-KW"/>
</dbReference>
<dbReference type="AlphaFoldDB" id="V9KG90"/>
<dbReference type="Pfam" id="PF00017">
    <property type="entry name" value="SH2"/>
    <property type="match status" value="1"/>
</dbReference>
<accession>V9KG90</accession>
<dbReference type="InterPro" id="IPR036036">
    <property type="entry name" value="SOCS_box-like_dom_sf"/>
</dbReference>
<sequence>MICQEKAITPVCSTDSSPDLSEGRSDLSRISCAMGHLELTGWYWGALTSLEARQILNQTTEGTFLIRDSSNPEYLLTLSVKTSSGPAHLRIEYNEGKFGFDSVVLARPKLRNFEDVVDLVQHYVLLSKTTQSAHEQSISPVTKDPVIHLKLTKPLYITTPSLQHLCRIIINKTTKKTQELPLPSRLKEYLLEYPFRL</sequence>
<dbReference type="PRINTS" id="PR00401">
    <property type="entry name" value="SH2DOMAIN"/>
</dbReference>
<name>V9KG90_CALMI</name>
<evidence type="ECO:0000256" key="5">
    <source>
        <dbReference type="ARBA" id="ARBA00022999"/>
    </source>
</evidence>
<dbReference type="GO" id="GO:0046854">
    <property type="term" value="P:phosphatidylinositol phosphate biosynthetic process"/>
    <property type="evidence" value="ECO:0007669"/>
    <property type="project" value="TreeGrafter"/>
</dbReference>
<evidence type="ECO:0000256" key="2">
    <source>
        <dbReference type="ARBA" id="ARBA00022604"/>
    </source>
</evidence>
<dbReference type="GO" id="GO:0046935">
    <property type="term" value="F:1-phosphatidylinositol-3-kinase regulator activity"/>
    <property type="evidence" value="ECO:0007669"/>
    <property type="project" value="TreeGrafter"/>
</dbReference>
<evidence type="ECO:0000259" key="8">
    <source>
        <dbReference type="PROSITE" id="PS50225"/>
    </source>
</evidence>
<dbReference type="RefSeq" id="XP_042197970.1">
    <property type="nucleotide sequence ID" value="XM_042342036.1"/>
</dbReference>
<dbReference type="SUPFAM" id="SSF55550">
    <property type="entry name" value="SH2 domain"/>
    <property type="match status" value="1"/>
</dbReference>
<dbReference type="EMBL" id="JW864861">
    <property type="protein sequence ID" value="AFO97378.1"/>
    <property type="molecule type" value="mRNA"/>
</dbReference>
<keyword evidence="5 6" id="KW-0727">SH2 domain</keyword>
<evidence type="ECO:0000256" key="3">
    <source>
        <dbReference type="ARBA" id="ARBA00022700"/>
    </source>
</evidence>
<dbReference type="SMART" id="SM00253">
    <property type="entry name" value="SOCS"/>
    <property type="match status" value="1"/>
</dbReference>
<dbReference type="Gene3D" id="1.10.750.20">
    <property type="entry name" value="SOCS box"/>
    <property type="match status" value="1"/>
</dbReference>
<dbReference type="PANTHER" id="PTHR10155">
    <property type="entry name" value="PHOSPHATIDYLINOSITOL 3-KINASE REGULATORY SUBUNIT"/>
    <property type="match status" value="1"/>
</dbReference>
<dbReference type="PROSITE" id="PS50001">
    <property type="entry name" value="SH2"/>
    <property type="match status" value="1"/>
</dbReference>
<dbReference type="InterPro" id="IPR000980">
    <property type="entry name" value="SH2"/>
</dbReference>
<dbReference type="InterPro" id="IPR036860">
    <property type="entry name" value="SH2_dom_sf"/>
</dbReference>
<keyword evidence="3" id="KW-0734">Signal transduction inhibitor</keyword>
<feature type="domain" description="SOCS box" evidence="8">
    <location>
        <begin position="150"/>
        <end position="196"/>
    </location>
</feature>
<evidence type="ECO:0000256" key="6">
    <source>
        <dbReference type="PROSITE-ProRule" id="PRU00191"/>
    </source>
</evidence>
<dbReference type="KEGG" id="cmk:103179170"/>
<keyword evidence="2" id="KW-0341">Growth regulation</keyword>
<dbReference type="Pfam" id="PF07525">
    <property type="entry name" value="SOCS_box"/>
    <property type="match status" value="1"/>
</dbReference>